<evidence type="ECO:0000313" key="9">
    <source>
        <dbReference type="Proteomes" id="UP000198711"/>
    </source>
</evidence>
<evidence type="ECO:0000256" key="4">
    <source>
        <dbReference type="ARBA" id="ARBA00023065"/>
    </source>
</evidence>
<accession>A0A8X8ICL0</accession>
<dbReference type="RefSeq" id="WP_092723752.1">
    <property type="nucleotide sequence ID" value="NZ_FNNO01000007.1"/>
</dbReference>
<comment type="function">
    <text evidence="7">F(1)F(0) ATP synthase produces ATP from ADP in the presence of a proton or sodium gradient. F-type ATPases consist of two structural domains, F(1) containing the extramembraneous catalytic core and F(0) containing the membrane proton channel, linked together by a central stalk and a peripheral stalk. During catalysis, ATP synthesis in the catalytic domain of F(1) is coupled via a rotary mechanism of the central stalk subunits to proton translocation.</text>
</comment>
<dbReference type="HAMAP" id="MF_01416">
    <property type="entry name" value="ATP_synth_delta_bact"/>
    <property type="match status" value="1"/>
</dbReference>
<comment type="similarity">
    <text evidence="7">Belongs to the ATPase delta chain family.</text>
</comment>
<keyword evidence="2 7" id="KW-0813">Transport</keyword>
<keyword evidence="4 7" id="KW-0406">Ion transport</keyword>
<evidence type="ECO:0000256" key="5">
    <source>
        <dbReference type="ARBA" id="ARBA00023136"/>
    </source>
</evidence>
<dbReference type="InterPro" id="IPR000711">
    <property type="entry name" value="ATPase_OSCP/dsu"/>
</dbReference>
<dbReference type="InterPro" id="IPR026015">
    <property type="entry name" value="ATP_synth_OSCP/delta_N_sf"/>
</dbReference>
<dbReference type="Pfam" id="PF00213">
    <property type="entry name" value="OSCP"/>
    <property type="match status" value="1"/>
</dbReference>
<dbReference type="GO" id="GO:0046933">
    <property type="term" value="F:proton-transporting ATP synthase activity, rotational mechanism"/>
    <property type="evidence" value="ECO:0007669"/>
    <property type="project" value="UniProtKB-UniRule"/>
</dbReference>
<dbReference type="EMBL" id="FNNO01000007">
    <property type="protein sequence ID" value="SDW93991.1"/>
    <property type="molecule type" value="Genomic_DNA"/>
</dbReference>
<dbReference type="SUPFAM" id="SSF47928">
    <property type="entry name" value="N-terminal domain of the delta subunit of the F1F0-ATP synthase"/>
    <property type="match status" value="1"/>
</dbReference>
<dbReference type="PRINTS" id="PR00125">
    <property type="entry name" value="ATPASEDELTA"/>
</dbReference>
<reference evidence="8 9" key="1">
    <citation type="submission" date="2016-10" db="EMBL/GenBank/DDBJ databases">
        <authorList>
            <person name="Varghese N."/>
            <person name="Submissions S."/>
        </authorList>
    </citation>
    <scope>NUCLEOTIDE SEQUENCE [LARGE SCALE GENOMIC DNA]</scope>
    <source>
        <strain evidence="8 9">DSM 25353</strain>
    </source>
</reference>
<dbReference type="Gene3D" id="1.10.520.20">
    <property type="entry name" value="N-terminal domain of the delta subunit of the F1F0-ATP synthase"/>
    <property type="match status" value="1"/>
</dbReference>
<evidence type="ECO:0000256" key="6">
    <source>
        <dbReference type="ARBA" id="ARBA00023310"/>
    </source>
</evidence>
<dbReference type="Proteomes" id="UP000198711">
    <property type="component" value="Unassembled WGS sequence"/>
</dbReference>
<dbReference type="AlphaFoldDB" id="A0A8X8ICL0"/>
<keyword evidence="3 7" id="KW-0375">Hydrogen ion transport</keyword>
<sequence>MPNQRLASRYAKSLIDLAIDKGQLEAVYADMLYLKAVCKSSREFLLLLRSPIIKGDQKNSIITAVTKGKVSDLTAAFNHLLVKKGRESDLPEIVAAFIEQYQQLKGIHSVTLTTAAPISEELKQAIRQKVQSERSLGTVELETKTDERLIGGFVLEFDNNLVDASILRDLKDIKNQFLRNDYIHQIR</sequence>
<comment type="function">
    <text evidence="7">This protein is part of the stalk that links CF(0) to CF(1). It either transmits conformational changes from CF(0) to CF(1) or is implicated in proton conduction.</text>
</comment>
<name>A0A8X8ICL0_9BACT</name>
<evidence type="ECO:0000256" key="3">
    <source>
        <dbReference type="ARBA" id="ARBA00022781"/>
    </source>
</evidence>
<dbReference type="GO" id="GO:0045259">
    <property type="term" value="C:proton-transporting ATP synthase complex"/>
    <property type="evidence" value="ECO:0007669"/>
    <property type="project" value="UniProtKB-KW"/>
</dbReference>
<protein>
    <recommendedName>
        <fullName evidence="7">ATP synthase subunit delta</fullName>
    </recommendedName>
    <alternativeName>
        <fullName evidence="7">ATP synthase F(1) sector subunit delta</fullName>
    </alternativeName>
    <alternativeName>
        <fullName evidence="7">F-type ATPase subunit delta</fullName>
        <shortName evidence="7">F-ATPase subunit delta</shortName>
    </alternativeName>
</protein>
<keyword evidence="7" id="KW-0139">CF(1)</keyword>
<keyword evidence="6 7" id="KW-0066">ATP synthesis</keyword>
<dbReference type="PANTHER" id="PTHR11910">
    <property type="entry name" value="ATP SYNTHASE DELTA CHAIN"/>
    <property type="match status" value="1"/>
</dbReference>
<dbReference type="GO" id="GO:0005886">
    <property type="term" value="C:plasma membrane"/>
    <property type="evidence" value="ECO:0007669"/>
    <property type="project" value="UniProtKB-SubCell"/>
</dbReference>
<gene>
    <name evidence="7" type="primary">atpH</name>
    <name evidence="8" type="ORF">SAMN05444410_107106</name>
</gene>
<evidence type="ECO:0000313" key="8">
    <source>
        <dbReference type="EMBL" id="SDW93991.1"/>
    </source>
</evidence>
<evidence type="ECO:0000256" key="7">
    <source>
        <dbReference type="HAMAP-Rule" id="MF_01416"/>
    </source>
</evidence>
<keyword evidence="7" id="KW-1003">Cell membrane</keyword>
<proteinExistence type="inferred from homology"/>
<comment type="caution">
    <text evidence="8">The sequence shown here is derived from an EMBL/GenBank/DDBJ whole genome shotgun (WGS) entry which is preliminary data.</text>
</comment>
<organism evidence="8 9">
    <name type="scientific">Hydrobacter penzbergensis</name>
    <dbReference type="NCBI Taxonomy" id="1235997"/>
    <lineage>
        <taxon>Bacteria</taxon>
        <taxon>Pseudomonadati</taxon>
        <taxon>Bacteroidota</taxon>
        <taxon>Chitinophagia</taxon>
        <taxon>Chitinophagales</taxon>
        <taxon>Chitinophagaceae</taxon>
        <taxon>Hydrobacter</taxon>
    </lineage>
</organism>
<comment type="subcellular location">
    <subcellularLocation>
        <location evidence="7">Cell membrane</location>
        <topology evidence="7">Peripheral membrane protein</topology>
    </subcellularLocation>
    <subcellularLocation>
        <location evidence="1">Membrane</location>
    </subcellularLocation>
</comment>
<evidence type="ECO:0000256" key="2">
    <source>
        <dbReference type="ARBA" id="ARBA00022448"/>
    </source>
</evidence>
<dbReference type="NCBIfam" id="TIGR01145">
    <property type="entry name" value="ATP_synt_delta"/>
    <property type="match status" value="1"/>
</dbReference>
<keyword evidence="9" id="KW-1185">Reference proteome</keyword>
<evidence type="ECO:0000256" key="1">
    <source>
        <dbReference type="ARBA" id="ARBA00004370"/>
    </source>
</evidence>
<keyword evidence="5 7" id="KW-0472">Membrane</keyword>